<comment type="caution">
    <text evidence="2">The sequence shown here is derived from an EMBL/GenBank/DDBJ whole genome shotgun (WGS) entry which is preliminary data.</text>
</comment>
<evidence type="ECO:0000313" key="2">
    <source>
        <dbReference type="EMBL" id="GAA3726146.1"/>
    </source>
</evidence>
<gene>
    <name evidence="2" type="primary">galE_3</name>
    <name evidence="2" type="ORF">GCM10023082_25180</name>
</gene>
<dbReference type="InterPro" id="IPR036291">
    <property type="entry name" value="NAD(P)-bd_dom_sf"/>
</dbReference>
<protein>
    <submittedName>
        <fullName evidence="2">UDP-glucose 4-epimerase GalE</fullName>
    </submittedName>
</protein>
<dbReference type="Proteomes" id="UP001499884">
    <property type="component" value="Unassembled WGS sequence"/>
</dbReference>
<organism evidence="2 3">
    <name type="scientific">Streptomyces tremellae</name>
    <dbReference type="NCBI Taxonomy" id="1124239"/>
    <lineage>
        <taxon>Bacteria</taxon>
        <taxon>Bacillati</taxon>
        <taxon>Actinomycetota</taxon>
        <taxon>Actinomycetes</taxon>
        <taxon>Kitasatosporales</taxon>
        <taxon>Streptomycetaceae</taxon>
        <taxon>Streptomyces</taxon>
    </lineage>
</organism>
<dbReference type="RefSeq" id="WP_345645412.1">
    <property type="nucleotide sequence ID" value="NZ_BAABEP010000013.1"/>
</dbReference>
<dbReference type="Gene3D" id="3.40.50.720">
    <property type="entry name" value="NAD(P)-binding Rossmann-like Domain"/>
    <property type="match status" value="1"/>
</dbReference>
<dbReference type="InterPro" id="IPR001509">
    <property type="entry name" value="Epimerase_deHydtase"/>
</dbReference>
<sequence length="327" mass="34424">MSVIVLGASGFVGRAVCEAFAARGGRVLGISRSPVPEPLPAPSGTVRYRRLSLTRSPVHEVAALLYAHAADVVVNAAGAVWGVSAEQLEEGNVTLTRRLLSALAGLDSPQRPRLIHLGSAQEYGPGTPGLAVREDTPPRPVSAYGRAKLLATEAVLAAVREGRVDATVLRVANVCGPRSPRNSLLGLIAAHLAEAARNPGTPPAPLRLAPLRARLDFVDVRDVASAVARAADAPPHERLLNIGRGEAVSVSTLVAGLIGLSGLDMPVVERSPAHTDRNGIEWQQLDTERARTLLGWKPAHSLEESLKDLLAAAHRQEPDARIGLGLR</sequence>
<dbReference type="InterPro" id="IPR050177">
    <property type="entry name" value="Lipid_A_modif_metabolic_enz"/>
</dbReference>
<reference evidence="3" key="1">
    <citation type="journal article" date="2019" name="Int. J. Syst. Evol. Microbiol.">
        <title>The Global Catalogue of Microorganisms (GCM) 10K type strain sequencing project: providing services to taxonomists for standard genome sequencing and annotation.</title>
        <authorList>
            <consortium name="The Broad Institute Genomics Platform"/>
            <consortium name="The Broad Institute Genome Sequencing Center for Infectious Disease"/>
            <person name="Wu L."/>
            <person name="Ma J."/>
        </authorList>
    </citation>
    <scope>NUCLEOTIDE SEQUENCE [LARGE SCALE GENOMIC DNA]</scope>
    <source>
        <strain evidence="3">JCM 30846</strain>
    </source>
</reference>
<evidence type="ECO:0000259" key="1">
    <source>
        <dbReference type="Pfam" id="PF01370"/>
    </source>
</evidence>
<name>A0ABP7EWJ0_9ACTN</name>
<dbReference type="SUPFAM" id="SSF51735">
    <property type="entry name" value="NAD(P)-binding Rossmann-fold domains"/>
    <property type="match status" value="1"/>
</dbReference>
<dbReference type="PANTHER" id="PTHR43245">
    <property type="entry name" value="BIFUNCTIONAL POLYMYXIN RESISTANCE PROTEIN ARNA"/>
    <property type="match status" value="1"/>
</dbReference>
<evidence type="ECO:0000313" key="3">
    <source>
        <dbReference type="Proteomes" id="UP001499884"/>
    </source>
</evidence>
<dbReference type="EMBL" id="BAABEP010000013">
    <property type="protein sequence ID" value="GAA3726146.1"/>
    <property type="molecule type" value="Genomic_DNA"/>
</dbReference>
<proteinExistence type="predicted"/>
<keyword evidence="3" id="KW-1185">Reference proteome</keyword>
<feature type="domain" description="NAD-dependent epimerase/dehydratase" evidence="1">
    <location>
        <begin position="3"/>
        <end position="243"/>
    </location>
</feature>
<dbReference type="Pfam" id="PF01370">
    <property type="entry name" value="Epimerase"/>
    <property type="match status" value="1"/>
</dbReference>
<accession>A0ABP7EWJ0</accession>